<accession>X1UY16</accession>
<dbReference type="Pfam" id="PF00072">
    <property type="entry name" value="Response_reg"/>
    <property type="match status" value="1"/>
</dbReference>
<sequence>MNRILIVDDEESIQIIYADEFTEEGYEVITTADGSRLLELIEQERPDLIVLDIVLGEYNGLDLLQDIRNTYYNLPVILCTAYSTFKYD</sequence>
<evidence type="ECO:0000313" key="3">
    <source>
        <dbReference type="EMBL" id="GAJ22403.1"/>
    </source>
</evidence>
<organism evidence="3">
    <name type="scientific">marine sediment metagenome</name>
    <dbReference type="NCBI Taxonomy" id="412755"/>
    <lineage>
        <taxon>unclassified sequences</taxon>
        <taxon>metagenomes</taxon>
        <taxon>ecological metagenomes</taxon>
    </lineage>
</organism>
<name>X1UY16_9ZZZZ</name>
<comment type="caution">
    <text evidence="3">The sequence shown here is derived from an EMBL/GenBank/DDBJ whole genome shotgun (WGS) entry which is preliminary data.</text>
</comment>
<dbReference type="PANTHER" id="PTHR44591:SF18">
    <property type="entry name" value="REGULATORY PROTEIN"/>
    <property type="match status" value="1"/>
</dbReference>
<dbReference type="Gene3D" id="3.40.50.2300">
    <property type="match status" value="1"/>
</dbReference>
<dbReference type="InterPro" id="IPR001789">
    <property type="entry name" value="Sig_transdc_resp-reg_receiver"/>
</dbReference>
<protein>
    <recommendedName>
        <fullName evidence="2">Response regulatory domain-containing protein</fullName>
    </recommendedName>
</protein>
<keyword evidence="1" id="KW-0597">Phosphoprotein</keyword>
<dbReference type="InterPro" id="IPR050595">
    <property type="entry name" value="Bact_response_regulator"/>
</dbReference>
<feature type="domain" description="Response regulatory" evidence="2">
    <location>
        <begin position="3"/>
        <end position="88"/>
    </location>
</feature>
<dbReference type="EMBL" id="BARW01035721">
    <property type="protein sequence ID" value="GAJ22403.1"/>
    <property type="molecule type" value="Genomic_DNA"/>
</dbReference>
<dbReference type="SMART" id="SM00448">
    <property type="entry name" value="REC"/>
    <property type="match status" value="1"/>
</dbReference>
<dbReference type="AlphaFoldDB" id="X1UY16"/>
<gene>
    <name evidence="3" type="ORF">S12H4_55650</name>
</gene>
<evidence type="ECO:0000256" key="1">
    <source>
        <dbReference type="ARBA" id="ARBA00022553"/>
    </source>
</evidence>
<dbReference type="InterPro" id="IPR011006">
    <property type="entry name" value="CheY-like_superfamily"/>
</dbReference>
<reference evidence="3" key="1">
    <citation type="journal article" date="2014" name="Front. Microbiol.">
        <title>High frequency of phylogenetically diverse reductive dehalogenase-homologous genes in deep subseafloor sedimentary metagenomes.</title>
        <authorList>
            <person name="Kawai M."/>
            <person name="Futagami T."/>
            <person name="Toyoda A."/>
            <person name="Takaki Y."/>
            <person name="Nishi S."/>
            <person name="Hori S."/>
            <person name="Arai W."/>
            <person name="Tsubouchi T."/>
            <person name="Morono Y."/>
            <person name="Uchiyama I."/>
            <person name="Ito T."/>
            <person name="Fujiyama A."/>
            <person name="Inagaki F."/>
            <person name="Takami H."/>
        </authorList>
    </citation>
    <scope>NUCLEOTIDE SEQUENCE</scope>
    <source>
        <strain evidence="3">Expedition CK06-06</strain>
    </source>
</reference>
<proteinExistence type="predicted"/>
<dbReference type="SUPFAM" id="SSF52172">
    <property type="entry name" value="CheY-like"/>
    <property type="match status" value="1"/>
</dbReference>
<dbReference type="PROSITE" id="PS50110">
    <property type="entry name" value="RESPONSE_REGULATORY"/>
    <property type="match status" value="1"/>
</dbReference>
<evidence type="ECO:0000259" key="2">
    <source>
        <dbReference type="PROSITE" id="PS50110"/>
    </source>
</evidence>
<feature type="non-terminal residue" evidence="3">
    <location>
        <position position="88"/>
    </location>
</feature>
<dbReference type="GO" id="GO:0000160">
    <property type="term" value="P:phosphorelay signal transduction system"/>
    <property type="evidence" value="ECO:0007669"/>
    <property type="project" value="InterPro"/>
</dbReference>
<dbReference type="PANTHER" id="PTHR44591">
    <property type="entry name" value="STRESS RESPONSE REGULATOR PROTEIN 1"/>
    <property type="match status" value="1"/>
</dbReference>